<name>A0A9Q0G1G6_9ROSI</name>
<comment type="similarity">
    <text evidence="1">Belongs to the UDP-glycosyltransferase family.</text>
</comment>
<dbReference type="GO" id="GO:0080043">
    <property type="term" value="F:quercetin 3-O-glucosyltransferase activity"/>
    <property type="evidence" value="ECO:0007669"/>
    <property type="project" value="TreeGrafter"/>
</dbReference>
<evidence type="ECO:0000256" key="1">
    <source>
        <dbReference type="ARBA" id="ARBA00009995"/>
    </source>
</evidence>
<dbReference type="GO" id="GO:0080044">
    <property type="term" value="F:quercetin 7-O-glucosyltransferase activity"/>
    <property type="evidence" value="ECO:0007669"/>
    <property type="project" value="TreeGrafter"/>
</dbReference>
<keyword evidence="4" id="KW-1185">Reference proteome</keyword>
<dbReference type="EMBL" id="JAKUCV010003091">
    <property type="protein sequence ID" value="KAJ4840231.1"/>
    <property type="molecule type" value="Genomic_DNA"/>
</dbReference>
<dbReference type="Proteomes" id="UP001141552">
    <property type="component" value="Unassembled WGS sequence"/>
</dbReference>
<feature type="domain" description="Glycosyltransferase N-terminal" evidence="2">
    <location>
        <begin position="14"/>
        <end position="50"/>
    </location>
</feature>
<accession>A0A9Q0G1G6</accession>
<dbReference type="Pfam" id="PF26168">
    <property type="entry name" value="Glyco_transf_N"/>
    <property type="match status" value="1"/>
</dbReference>
<dbReference type="AlphaFoldDB" id="A0A9Q0G1G6"/>
<dbReference type="OrthoDB" id="5835829at2759"/>
<evidence type="ECO:0000259" key="2">
    <source>
        <dbReference type="Pfam" id="PF26168"/>
    </source>
</evidence>
<dbReference type="SUPFAM" id="SSF53756">
    <property type="entry name" value="UDP-Glycosyltransferase/glycogen phosphorylase"/>
    <property type="match status" value="1"/>
</dbReference>
<reference evidence="3" key="2">
    <citation type="journal article" date="2023" name="Plants (Basel)">
        <title>Annotation of the Turnera subulata (Passifloraceae) Draft Genome Reveals the S-Locus Evolved after the Divergence of Turneroideae from Passifloroideae in a Stepwise Manner.</title>
        <authorList>
            <person name="Henning P.M."/>
            <person name="Roalson E.H."/>
            <person name="Mir W."/>
            <person name="McCubbin A.G."/>
            <person name="Shore J.S."/>
        </authorList>
    </citation>
    <scope>NUCLEOTIDE SEQUENCE</scope>
    <source>
        <strain evidence="3">F60SS</strain>
    </source>
</reference>
<sequence>MERDKRAAVKGRHVLVFPLPAQGHINPMLQFSERLAAKGIKVTLITTSSYLMAMQEEQALPTSINLEPIFDGFREGERAASVDDYLERFTATAPGSLAEVIKKHSSTENPPICLIYGTLVPWALDVAQDSGIYNAATFSLNPVQLVLYITMSFKGSYPGAYDLVFSRFSNIEKATWVLWNVFDDLEDEVGSLVIDRLN</sequence>
<evidence type="ECO:0000313" key="3">
    <source>
        <dbReference type="EMBL" id="KAJ4840231.1"/>
    </source>
</evidence>
<dbReference type="InterPro" id="IPR058980">
    <property type="entry name" value="Glyco_transf_N"/>
</dbReference>
<comment type="caution">
    <text evidence="3">The sequence shown here is derived from an EMBL/GenBank/DDBJ whole genome shotgun (WGS) entry which is preliminary data.</text>
</comment>
<dbReference type="PANTHER" id="PTHR11926:SF1560">
    <property type="entry name" value="UDP-GLYCOSYLTRANSFERASE 74E1-RELATED"/>
    <property type="match status" value="1"/>
</dbReference>
<organism evidence="3 4">
    <name type="scientific">Turnera subulata</name>
    <dbReference type="NCBI Taxonomy" id="218843"/>
    <lineage>
        <taxon>Eukaryota</taxon>
        <taxon>Viridiplantae</taxon>
        <taxon>Streptophyta</taxon>
        <taxon>Embryophyta</taxon>
        <taxon>Tracheophyta</taxon>
        <taxon>Spermatophyta</taxon>
        <taxon>Magnoliopsida</taxon>
        <taxon>eudicotyledons</taxon>
        <taxon>Gunneridae</taxon>
        <taxon>Pentapetalae</taxon>
        <taxon>rosids</taxon>
        <taxon>fabids</taxon>
        <taxon>Malpighiales</taxon>
        <taxon>Passifloraceae</taxon>
        <taxon>Turnera</taxon>
    </lineage>
</organism>
<gene>
    <name evidence="3" type="ORF">Tsubulata_007520</name>
</gene>
<dbReference type="Gene3D" id="3.40.50.2000">
    <property type="entry name" value="Glycogen Phosphorylase B"/>
    <property type="match status" value="1"/>
</dbReference>
<evidence type="ECO:0000313" key="4">
    <source>
        <dbReference type="Proteomes" id="UP001141552"/>
    </source>
</evidence>
<protein>
    <recommendedName>
        <fullName evidence="2">Glycosyltransferase N-terminal domain-containing protein</fullName>
    </recommendedName>
</protein>
<proteinExistence type="inferred from homology"/>
<reference evidence="3" key="1">
    <citation type="submission" date="2022-02" db="EMBL/GenBank/DDBJ databases">
        <authorList>
            <person name="Henning P.M."/>
            <person name="McCubbin A.G."/>
            <person name="Shore J.S."/>
        </authorList>
    </citation>
    <scope>NUCLEOTIDE SEQUENCE</scope>
    <source>
        <strain evidence="3">F60SS</strain>
        <tissue evidence="3">Leaves</tissue>
    </source>
</reference>
<dbReference type="PANTHER" id="PTHR11926">
    <property type="entry name" value="GLUCOSYL/GLUCURONOSYL TRANSFERASES"/>
    <property type="match status" value="1"/>
</dbReference>